<dbReference type="RefSeq" id="WP_171837335.1">
    <property type="nucleotide sequence ID" value="NZ_CP053715.1"/>
</dbReference>
<evidence type="ECO:0000256" key="3">
    <source>
        <dbReference type="ARBA" id="ARBA00023125"/>
    </source>
</evidence>
<dbReference type="Gene3D" id="1.10.150.130">
    <property type="match status" value="1"/>
</dbReference>
<keyword evidence="4" id="KW-0233">DNA recombination</keyword>
<dbReference type="EMBL" id="CP053715">
    <property type="protein sequence ID" value="QKE94017.1"/>
    <property type="molecule type" value="Genomic_DNA"/>
</dbReference>
<evidence type="ECO:0000313" key="10">
    <source>
        <dbReference type="Proteomes" id="UP000500767"/>
    </source>
</evidence>
<proteinExistence type="inferred from homology"/>
<dbReference type="InterPro" id="IPR004107">
    <property type="entry name" value="Integrase_SAM-like_N"/>
</dbReference>
<dbReference type="GO" id="GO:0003677">
    <property type="term" value="F:DNA binding"/>
    <property type="evidence" value="ECO:0007669"/>
    <property type="project" value="UniProtKB-UniRule"/>
</dbReference>
<comment type="similarity">
    <text evidence="1">Belongs to the 'phage' integrase family.</text>
</comment>
<dbReference type="InterPro" id="IPR010998">
    <property type="entry name" value="Integrase_recombinase_N"/>
</dbReference>
<dbReference type="PANTHER" id="PTHR30349">
    <property type="entry name" value="PHAGE INTEGRASE-RELATED"/>
    <property type="match status" value="1"/>
</dbReference>
<reference evidence="9 10" key="1">
    <citation type="journal article" date="2014" name="World J. Microbiol. Biotechnol.">
        <title>Biodiversity and physiological characteristics of Antarctic and Arctic lichens-associated bacteria.</title>
        <authorList>
            <person name="Lee Y.M."/>
            <person name="Kim E.H."/>
            <person name="Lee H.K."/>
            <person name="Hong S.G."/>
        </authorList>
    </citation>
    <scope>NUCLEOTIDE SEQUENCE [LARGE SCALE GENOMIC DNA]</scope>
    <source>
        <strain evidence="9 10">PAMC 26569</strain>
        <plasmid evidence="9">unnamed8</plasmid>
    </source>
</reference>
<dbReference type="SUPFAM" id="SSF56349">
    <property type="entry name" value="DNA breaking-rejoining enzymes"/>
    <property type="match status" value="1"/>
</dbReference>
<dbReference type="KEGG" id="lck:HN018_28235"/>
<evidence type="ECO:0000259" key="7">
    <source>
        <dbReference type="PROSITE" id="PS51898"/>
    </source>
</evidence>
<feature type="domain" description="Tyr recombinase" evidence="7">
    <location>
        <begin position="128"/>
        <end position="319"/>
    </location>
</feature>
<dbReference type="PROSITE" id="PS51900">
    <property type="entry name" value="CB"/>
    <property type="match status" value="1"/>
</dbReference>
<dbReference type="Pfam" id="PF00589">
    <property type="entry name" value="Phage_integrase"/>
    <property type="match status" value="1"/>
</dbReference>
<evidence type="ECO:0000256" key="6">
    <source>
        <dbReference type="SAM" id="MobiDB-lite"/>
    </source>
</evidence>
<feature type="domain" description="Core-binding (CB)" evidence="8">
    <location>
        <begin position="20"/>
        <end position="105"/>
    </location>
</feature>
<dbReference type="AlphaFoldDB" id="A0A6M8I1E5"/>
<dbReference type="InterPro" id="IPR013762">
    <property type="entry name" value="Integrase-like_cat_sf"/>
</dbReference>
<gene>
    <name evidence="9" type="ORF">HN018_28235</name>
</gene>
<evidence type="ECO:0000259" key="8">
    <source>
        <dbReference type="PROSITE" id="PS51900"/>
    </source>
</evidence>
<name>A0A6M8I1E5_9PROT</name>
<evidence type="ECO:0000256" key="2">
    <source>
        <dbReference type="ARBA" id="ARBA00022908"/>
    </source>
</evidence>
<evidence type="ECO:0000256" key="4">
    <source>
        <dbReference type="ARBA" id="ARBA00023172"/>
    </source>
</evidence>
<dbReference type="InterPro" id="IPR002104">
    <property type="entry name" value="Integrase_catalytic"/>
</dbReference>
<protein>
    <submittedName>
        <fullName evidence="9">Tyrosine-type recombinase/integrase</fullName>
    </submittedName>
</protein>
<dbReference type="InterPro" id="IPR050090">
    <property type="entry name" value="Tyrosine_recombinase_XerCD"/>
</dbReference>
<dbReference type="PANTHER" id="PTHR30349:SF41">
    <property type="entry name" value="INTEGRASE_RECOMBINASE PROTEIN MJ0367-RELATED"/>
    <property type="match status" value="1"/>
</dbReference>
<dbReference type="GO" id="GO:0015074">
    <property type="term" value="P:DNA integration"/>
    <property type="evidence" value="ECO:0007669"/>
    <property type="project" value="UniProtKB-KW"/>
</dbReference>
<evidence type="ECO:0000256" key="5">
    <source>
        <dbReference type="PROSITE-ProRule" id="PRU01248"/>
    </source>
</evidence>
<organism evidence="9 10">
    <name type="scientific">Lichenicola cladoniae</name>
    <dbReference type="NCBI Taxonomy" id="1484109"/>
    <lineage>
        <taxon>Bacteria</taxon>
        <taxon>Pseudomonadati</taxon>
        <taxon>Pseudomonadota</taxon>
        <taxon>Alphaproteobacteria</taxon>
        <taxon>Acetobacterales</taxon>
        <taxon>Acetobacteraceae</taxon>
        <taxon>Lichenicola</taxon>
    </lineage>
</organism>
<dbReference type="Proteomes" id="UP000500767">
    <property type="component" value="Plasmid unnamed8"/>
</dbReference>
<keyword evidence="2" id="KW-0229">DNA integration</keyword>
<keyword evidence="10" id="KW-1185">Reference proteome</keyword>
<evidence type="ECO:0000313" key="9">
    <source>
        <dbReference type="EMBL" id="QKE94017.1"/>
    </source>
</evidence>
<geneLocation type="plasmid" evidence="9 10">
    <name>unnamed8</name>
</geneLocation>
<sequence length="322" mass="35611">MTEPPLVPIPSARLGQLVHLDVLAAIAEEDVWLASQKSARTRRAYKLDVAHFMKTLGITTPDQLRQVDHRAVIAWERIMREEQGAAHSTVRRRLSALSSLFKHLVRHGAASRNPVVDVARPNINREEGSTLAFSKAQARKLLDVPAEDTLAGLRDRAILSVGLQVGLRRAEIAALTVGDLHQNRGFDALRLTRKGGRRDALAIHPQAAQRIRAYLDRAGHTADHQGTLFRPLRGNSKPLDPGGRLDPDAIDRMVRKYAAAIDLPRGYSAHSMRATFITTALENGAQLEDVQKAAGHRDPSTTKLYDRRGYNPEKAASFFATY</sequence>
<evidence type="ECO:0000256" key="1">
    <source>
        <dbReference type="ARBA" id="ARBA00008857"/>
    </source>
</evidence>
<keyword evidence="3 5" id="KW-0238">DNA-binding</keyword>
<dbReference type="InterPro" id="IPR044068">
    <property type="entry name" value="CB"/>
</dbReference>
<dbReference type="Gene3D" id="1.10.443.10">
    <property type="entry name" value="Intergrase catalytic core"/>
    <property type="match status" value="1"/>
</dbReference>
<dbReference type="GO" id="GO:0006310">
    <property type="term" value="P:DNA recombination"/>
    <property type="evidence" value="ECO:0007669"/>
    <property type="project" value="UniProtKB-KW"/>
</dbReference>
<dbReference type="Pfam" id="PF02899">
    <property type="entry name" value="Phage_int_SAM_1"/>
    <property type="match status" value="1"/>
</dbReference>
<feature type="region of interest" description="Disordered" evidence="6">
    <location>
        <begin position="226"/>
        <end position="245"/>
    </location>
</feature>
<keyword evidence="9" id="KW-0614">Plasmid</keyword>
<dbReference type="InterPro" id="IPR011010">
    <property type="entry name" value="DNA_brk_join_enz"/>
</dbReference>
<dbReference type="PROSITE" id="PS51898">
    <property type="entry name" value="TYR_RECOMBINASE"/>
    <property type="match status" value="1"/>
</dbReference>
<accession>A0A6M8I1E5</accession>